<feature type="transmembrane region" description="Helical" evidence="1">
    <location>
        <begin position="59"/>
        <end position="76"/>
    </location>
</feature>
<organism evidence="2 3">
    <name type="scientific">Nibrella saemangeumensis</name>
    <dbReference type="NCBI Taxonomy" id="1084526"/>
    <lineage>
        <taxon>Bacteria</taxon>
        <taxon>Pseudomonadati</taxon>
        <taxon>Bacteroidota</taxon>
        <taxon>Cytophagia</taxon>
        <taxon>Cytophagales</taxon>
        <taxon>Spirosomataceae</taxon>
        <taxon>Nibrella</taxon>
    </lineage>
</organism>
<keyword evidence="1" id="KW-0812">Transmembrane</keyword>
<evidence type="ECO:0000256" key="1">
    <source>
        <dbReference type="SAM" id="Phobius"/>
    </source>
</evidence>
<gene>
    <name evidence="2" type="ORF">GCM10023189_32210</name>
</gene>
<dbReference type="EMBL" id="BAABHD010000030">
    <property type="protein sequence ID" value="GAA4459052.1"/>
    <property type="molecule type" value="Genomic_DNA"/>
</dbReference>
<comment type="caution">
    <text evidence="2">The sequence shown here is derived from an EMBL/GenBank/DDBJ whole genome shotgun (WGS) entry which is preliminary data.</text>
</comment>
<proteinExistence type="predicted"/>
<evidence type="ECO:0008006" key="4">
    <source>
        <dbReference type="Google" id="ProtNLM"/>
    </source>
</evidence>
<dbReference type="Proteomes" id="UP001501175">
    <property type="component" value="Unassembled WGS sequence"/>
</dbReference>
<feature type="transmembrane region" description="Helical" evidence="1">
    <location>
        <begin position="213"/>
        <end position="234"/>
    </location>
</feature>
<feature type="transmembrane region" description="Helical" evidence="1">
    <location>
        <begin position="270"/>
        <end position="287"/>
    </location>
</feature>
<reference evidence="3" key="1">
    <citation type="journal article" date="2019" name="Int. J. Syst. Evol. Microbiol.">
        <title>The Global Catalogue of Microorganisms (GCM) 10K type strain sequencing project: providing services to taxonomists for standard genome sequencing and annotation.</title>
        <authorList>
            <consortium name="The Broad Institute Genomics Platform"/>
            <consortium name="The Broad Institute Genome Sequencing Center for Infectious Disease"/>
            <person name="Wu L."/>
            <person name="Ma J."/>
        </authorList>
    </citation>
    <scope>NUCLEOTIDE SEQUENCE [LARGE SCALE GENOMIC DNA]</scope>
    <source>
        <strain evidence="3">JCM 17927</strain>
    </source>
</reference>
<evidence type="ECO:0000313" key="3">
    <source>
        <dbReference type="Proteomes" id="UP001501175"/>
    </source>
</evidence>
<feature type="transmembrane region" description="Helical" evidence="1">
    <location>
        <begin position="82"/>
        <end position="98"/>
    </location>
</feature>
<protein>
    <recommendedName>
        <fullName evidence="4">O-antigen ligase like membrane protein</fullName>
    </recommendedName>
</protein>
<keyword evidence="1" id="KW-1133">Transmembrane helix</keyword>
<accession>A0ABP8N057</accession>
<sequence>MSSNERIIQTILATWVKFALPSFFLFLPFFIYGDAIGRYLVPISFLLLFFPVIQNKWKILIISFSLFVLLSDLAARSNIIKFIVPFIFSVLYYFRLFLSVKFFELIRLLLCLLPICLFYTGITGIFNVFKIDEYIGEEFTTTSIEVGEKVEQNLKVDTRTFLYIEVLSSALKNDYYWFGRTPARGNESASFGSIALEELKTGKMERFSNEVSILNIFTWTGVIGVVLYFFIFYHSSYLAINKSNNFIIKIIGLCVTFRWAYAWVEDFSLFDLSNIFLWIMIGMCYSVRFRAMSDNDITIWIRGVFDKRYHFIPKIDYDKSVRNNAPLY</sequence>
<keyword evidence="1" id="KW-0472">Membrane</keyword>
<name>A0ABP8N057_9BACT</name>
<feature type="transmembrane region" description="Helical" evidence="1">
    <location>
        <begin position="12"/>
        <end position="30"/>
    </location>
</feature>
<evidence type="ECO:0000313" key="2">
    <source>
        <dbReference type="EMBL" id="GAA4459052.1"/>
    </source>
</evidence>
<feature type="transmembrane region" description="Helical" evidence="1">
    <location>
        <begin position="105"/>
        <end position="129"/>
    </location>
</feature>
<keyword evidence="3" id="KW-1185">Reference proteome</keyword>